<feature type="transmembrane region" description="Helical" evidence="1">
    <location>
        <begin position="107"/>
        <end position="128"/>
    </location>
</feature>
<dbReference type="EMBL" id="FCNY02000003">
    <property type="protein sequence ID" value="SAL25726.1"/>
    <property type="molecule type" value="Genomic_DNA"/>
</dbReference>
<evidence type="ECO:0000313" key="3">
    <source>
        <dbReference type="Proteomes" id="UP000054740"/>
    </source>
</evidence>
<dbReference type="Proteomes" id="UP000054740">
    <property type="component" value="Unassembled WGS sequence"/>
</dbReference>
<keyword evidence="3" id="KW-1185">Reference proteome</keyword>
<accession>A0A158G0X0</accession>
<feature type="transmembrane region" description="Helical" evidence="1">
    <location>
        <begin position="78"/>
        <end position="101"/>
    </location>
</feature>
<protein>
    <submittedName>
        <fullName evidence="2">Uncharacterized protein</fullName>
    </submittedName>
</protein>
<proteinExistence type="predicted"/>
<keyword evidence="1" id="KW-0472">Membrane</keyword>
<name>A0A158G0X0_CABCO</name>
<evidence type="ECO:0000313" key="2">
    <source>
        <dbReference type="EMBL" id="SAL25726.1"/>
    </source>
</evidence>
<organism evidence="2 3">
    <name type="scientific">Caballeronia cordobensis</name>
    <name type="common">Burkholderia cordobensis</name>
    <dbReference type="NCBI Taxonomy" id="1353886"/>
    <lineage>
        <taxon>Bacteria</taxon>
        <taxon>Pseudomonadati</taxon>
        <taxon>Pseudomonadota</taxon>
        <taxon>Betaproteobacteria</taxon>
        <taxon>Burkholderiales</taxon>
        <taxon>Burkholderiaceae</taxon>
        <taxon>Caballeronia</taxon>
    </lineage>
</organism>
<keyword evidence="1" id="KW-0812">Transmembrane</keyword>
<reference evidence="3" key="1">
    <citation type="submission" date="2016-01" db="EMBL/GenBank/DDBJ databases">
        <authorList>
            <person name="Peeters C."/>
        </authorList>
    </citation>
    <scope>NUCLEOTIDE SEQUENCE [LARGE SCALE GENOMIC DNA]</scope>
</reference>
<keyword evidence="1" id="KW-1133">Transmembrane helix</keyword>
<sequence>MPPSATERHVLALIATDAAALHVAPPRVRFVESCGGPCYEALFNRIEIDRETLALPEPLLRIVVAHEVGHATQRATMLFDFACTLMATTAFLTIPCIAFATAADIDIWHVGVPGLGFMAAFIACSKIWRAHGAKRSAALELDADAKAAAICGAAPALAALEAMATRAPISAARLHAMRARDEAHRRNPAPRVSGR</sequence>
<dbReference type="AlphaFoldDB" id="A0A158G0X0"/>
<evidence type="ECO:0000256" key="1">
    <source>
        <dbReference type="SAM" id="Phobius"/>
    </source>
</evidence>
<gene>
    <name evidence="2" type="ORF">AWB70_01447</name>
</gene>